<dbReference type="Proteomes" id="UP000535838">
    <property type="component" value="Unassembled WGS sequence"/>
</dbReference>
<accession>A0A841SYV6</accession>
<feature type="transmembrane region" description="Helical" evidence="1">
    <location>
        <begin position="75"/>
        <end position="96"/>
    </location>
</feature>
<comment type="caution">
    <text evidence="2">The sequence shown here is derived from an EMBL/GenBank/DDBJ whole genome shotgun (WGS) entry which is preliminary data.</text>
</comment>
<dbReference type="NCBIfam" id="TIGR04086">
    <property type="entry name" value="TIGR04086_membr"/>
    <property type="match status" value="1"/>
</dbReference>
<keyword evidence="1" id="KW-1133">Transmembrane helix</keyword>
<protein>
    <submittedName>
        <fullName evidence="2">TIGR04086 family membrane protein</fullName>
    </submittedName>
</protein>
<dbReference type="EMBL" id="JACJVQ010000005">
    <property type="protein sequence ID" value="MBB6633951.1"/>
    <property type="molecule type" value="Genomic_DNA"/>
</dbReference>
<keyword evidence="3" id="KW-1185">Reference proteome</keyword>
<evidence type="ECO:0000313" key="2">
    <source>
        <dbReference type="EMBL" id="MBB6633951.1"/>
    </source>
</evidence>
<name>A0A841SYV6_9BACL</name>
<keyword evidence="1" id="KW-0812">Transmembrane</keyword>
<gene>
    <name evidence="2" type="ORF">H7B67_07505</name>
</gene>
<proteinExistence type="predicted"/>
<reference evidence="2 3" key="1">
    <citation type="submission" date="2020-08" db="EMBL/GenBank/DDBJ databases">
        <title>Cohnella phylogeny.</title>
        <authorList>
            <person name="Dunlap C."/>
        </authorList>
    </citation>
    <scope>NUCLEOTIDE SEQUENCE [LARGE SCALE GENOMIC DNA]</scope>
    <source>
        <strain evidence="2 3">DSM 25241</strain>
    </source>
</reference>
<dbReference type="AlphaFoldDB" id="A0A841SYV6"/>
<dbReference type="RefSeq" id="WP_185119156.1">
    <property type="nucleotide sequence ID" value="NZ_JACJVQ010000005.1"/>
</dbReference>
<feature type="transmembrane region" description="Helical" evidence="1">
    <location>
        <begin position="12"/>
        <end position="36"/>
    </location>
</feature>
<sequence>MKSIPQVSGFRIASPIVSGILWAIIWLAAGTLLVSLLLYSSSMNENEIVPWVFGVHGFASFCGGFVSARRSGRRGWYIGLATGFLYALIVLLSSYLANDIGWTVRILSMLGICCAAGAFGGMLGVNTGSAGKRR</sequence>
<dbReference type="Pfam" id="PF12670">
    <property type="entry name" value="DUF3792"/>
    <property type="match status" value="1"/>
</dbReference>
<organism evidence="2 3">
    <name type="scientific">Cohnella thailandensis</name>
    <dbReference type="NCBI Taxonomy" id="557557"/>
    <lineage>
        <taxon>Bacteria</taxon>
        <taxon>Bacillati</taxon>
        <taxon>Bacillota</taxon>
        <taxon>Bacilli</taxon>
        <taxon>Bacillales</taxon>
        <taxon>Paenibacillaceae</taxon>
        <taxon>Cohnella</taxon>
    </lineage>
</organism>
<feature type="transmembrane region" description="Helical" evidence="1">
    <location>
        <begin position="102"/>
        <end position="125"/>
    </location>
</feature>
<keyword evidence="1" id="KW-0472">Membrane</keyword>
<dbReference type="InterPro" id="IPR023804">
    <property type="entry name" value="DUF3792_TM"/>
</dbReference>
<feature type="transmembrane region" description="Helical" evidence="1">
    <location>
        <begin position="48"/>
        <end position="68"/>
    </location>
</feature>
<evidence type="ECO:0000256" key="1">
    <source>
        <dbReference type="SAM" id="Phobius"/>
    </source>
</evidence>
<evidence type="ECO:0000313" key="3">
    <source>
        <dbReference type="Proteomes" id="UP000535838"/>
    </source>
</evidence>